<protein>
    <submittedName>
        <fullName evidence="4">Response regulator transcription factor</fullName>
    </submittedName>
</protein>
<dbReference type="Pfam" id="PF00072">
    <property type="entry name" value="Response_reg"/>
    <property type="match status" value="1"/>
</dbReference>
<evidence type="ECO:0000259" key="3">
    <source>
        <dbReference type="PROSITE" id="PS50930"/>
    </source>
</evidence>
<evidence type="ECO:0000313" key="5">
    <source>
        <dbReference type="Proteomes" id="UP000611629"/>
    </source>
</evidence>
<feature type="modified residue" description="4-aspartylphosphate" evidence="1">
    <location>
        <position position="55"/>
    </location>
</feature>
<dbReference type="GO" id="GO:0003677">
    <property type="term" value="F:DNA binding"/>
    <property type="evidence" value="ECO:0007669"/>
    <property type="project" value="InterPro"/>
</dbReference>
<comment type="caution">
    <text evidence="4">The sequence shown here is derived from an EMBL/GenBank/DDBJ whole genome shotgun (WGS) entry which is preliminary data.</text>
</comment>
<accession>A0A974BLX2</accession>
<dbReference type="AlphaFoldDB" id="A0A974BLX2"/>
<dbReference type="Gene3D" id="3.40.50.2300">
    <property type="match status" value="1"/>
</dbReference>
<reference evidence="4" key="1">
    <citation type="submission" date="2020-07" db="EMBL/GenBank/DDBJ databases">
        <title>Genomic analysis of a strain of Sedimentibacter Hydroxybenzoicus DSM7310.</title>
        <authorList>
            <person name="Ma S."/>
        </authorList>
    </citation>
    <scope>NUCLEOTIDE SEQUENCE</scope>
    <source>
        <strain evidence="4">DSM 7310</strain>
    </source>
</reference>
<dbReference type="PANTHER" id="PTHR37299:SF1">
    <property type="entry name" value="STAGE 0 SPORULATION PROTEIN A HOMOLOG"/>
    <property type="match status" value="1"/>
</dbReference>
<feature type="domain" description="Response regulatory" evidence="2">
    <location>
        <begin position="3"/>
        <end position="120"/>
    </location>
</feature>
<dbReference type="InterPro" id="IPR046947">
    <property type="entry name" value="LytR-like"/>
</dbReference>
<organism evidence="4 5">
    <name type="scientific">Sedimentibacter hydroxybenzoicus DSM 7310</name>
    <dbReference type="NCBI Taxonomy" id="1123245"/>
    <lineage>
        <taxon>Bacteria</taxon>
        <taxon>Bacillati</taxon>
        <taxon>Bacillota</taxon>
        <taxon>Tissierellia</taxon>
        <taxon>Sedimentibacter</taxon>
    </lineage>
</organism>
<keyword evidence="1" id="KW-0597">Phosphoprotein</keyword>
<dbReference type="Proteomes" id="UP000611629">
    <property type="component" value="Unassembled WGS sequence"/>
</dbReference>
<dbReference type="PROSITE" id="PS50110">
    <property type="entry name" value="RESPONSE_REGULATORY"/>
    <property type="match status" value="1"/>
</dbReference>
<evidence type="ECO:0000259" key="2">
    <source>
        <dbReference type="PROSITE" id="PS50110"/>
    </source>
</evidence>
<feature type="domain" description="HTH LytTR-type" evidence="3">
    <location>
        <begin position="130"/>
        <end position="229"/>
    </location>
</feature>
<gene>
    <name evidence="4" type="ORF">HZF24_12730</name>
</gene>
<dbReference type="InterPro" id="IPR001789">
    <property type="entry name" value="Sig_transdc_resp-reg_receiver"/>
</dbReference>
<dbReference type="InterPro" id="IPR011006">
    <property type="entry name" value="CheY-like_superfamily"/>
</dbReference>
<dbReference type="PROSITE" id="PS50930">
    <property type="entry name" value="HTH_LYTTR"/>
    <property type="match status" value="1"/>
</dbReference>
<dbReference type="SUPFAM" id="SSF52172">
    <property type="entry name" value="CheY-like"/>
    <property type="match status" value="1"/>
</dbReference>
<dbReference type="PANTHER" id="PTHR37299">
    <property type="entry name" value="TRANSCRIPTIONAL REGULATOR-RELATED"/>
    <property type="match status" value="1"/>
</dbReference>
<keyword evidence="5" id="KW-1185">Reference proteome</keyword>
<dbReference type="Pfam" id="PF04397">
    <property type="entry name" value="LytTR"/>
    <property type="match status" value="1"/>
</dbReference>
<sequence length="236" mass="27553">MMRIAVCDDAVEICSEIENIILDYDKQLPVDVFYSGETLINYMKDGNRFDLIFLDIEIGKINGVEVGRFIRDELNDHITKIVYISSKSSYDRQLFDVQPLNFLSKPLDRKKIIQNIKLAATLLEKENKTFSFKIGNEIHRLPIKEIIYFESAGRQIKLISTNEVYHFYGRIDSVAEQLFASRFIVPHRSYIVNYDNIKIIEKDSIKMINGDIIPVSRTKTKNVKEMQIKYEEDNIL</sequence>
<name>A0A974BLX2_SEDHY</name>
<evidence type="ECO:0000256" key="1">
    <source>
        <dbReference type="PROSITE-ProRule" id="PRU00169"/>
    </source>
</evidence>
<dbReference type="RefSeq" id="WP_179238712.1">
    <property type="nucleotide sequence ID" value="NZ_JACBNQ010000016.1"/>
</dbReference>
<dbReference type="Gene3D" id="2.40.50.1020">
    <property type="entry name" value="LytTr DNA-binding domain"/>
    <property type="match status" value="1"/>
</dbReference>
<dbReference type="SMART" id="SM00448">
    <property type="entry name" value="REC"/>
    <property type="match status" value="1"/>
</dbReference>
<proteinExistence type="predicted"/>
<dbReference type="SMART" id="SM00850">
    <property type="entry name" value="LytTR"/>
    <property type="match status" value="1"/>
</dbReference>
<evidence type="ECO:0000313" key="4">
    <source>
        <dbReference type="EMBL" id="NYB75005.1"/>
    </source>
</evidence>
<dbReference type="EMBL" id="JACBNQ010000016">
    <property type="protein sequence ID" value="NYB75005.1"/>
    <property type="molecule type" value="Genomic_DNA"/>
</dbReference>
<dbReference type="InterPro" id="IPR007492">
    <property type="entry name" value="LytTR_DNA-bd_dom"/>
</dbReference>
<dbReference type="GO" id="GO:0000156">
    <property type="term" value="F:phosphorelay response regulator activity"/>
    <property type="evidence" value="ECO:0007669"/>
    <property type="project" value="InterPro"/>
</dbReference>